<proteinExistence type="inferred from homology"/>
<keyword evidence="4 5" id="KW-0413">Isomerase</keyword>
<protein>
    <recommendedName>
        <fullName evidence="6">Peptidyl-prolyl cis-trans isomerase</fullName>
        <ecNumber evidence="6">5.2.1.8</ecNumber>
    </recommendedName>
</protein>
<gene>
    <name evidence="9" type="ORF">E1294_31615</name>
</gene>
<dbReference type="Pfam" id="PF00254">
    <property type="entry name" value="FKBP_C"/>
    <property type="match status" value="1"/>
</dbReference>
<evidence type="ECO:0000256" key="6">
    <source>
        <dbReference type="RuleBase" id="RU003915"/>
    </source>
</evidence>
<evidence type="ECO:0000259" key="8">
    <source>
        <dbReference type="PROSITE" id="PS50059"/>
    </source>
</evidence>
<dbReference type="PANTHER" id="PTHR43811">
    <property type="entry name" value="FKBP-TYPE PEPTIDYL-PROLYL CIS-TRANS ISOMERASE FKPA"/>
    <property type="match status" value="1"/>
</dbReference>
<dbReference type="InterPro" id="IPR046357">
    <property type="entry name" value="PPIase_dom_sf"/>
</dbReference>
<feature type="domain" description="PPIase FKBP-type" evidence="8">
    <location>
        <begin position="231"/>
        <end position="317"/>
    </location>
</feature>
<feature type="signal peptide" evidence="7">
    <location>
        <begin position="1"/>
        <end position="19"/>
    </location>
</feature>
<dbReference type="SUPFAM" id="SSF54534">
    <property type="entry name" value="FKBP-like"/>
    <property type="match status" value="2"/>
</dbReference>
<comment type="catalytic activity">
    <reaction evidence="1 5 6">
        <text>[protein]-peptidylproline (omega=180) = [protein]-peptidylproline (omega=0)</text>
        <dbReference type="Rhea" id="RHEA:16237"/>
        <dbReference type="Rhea" id="RHEA-COMP:10747"/>
        <dbReference type="Rhea" id="RHEA-COMP:10748"/>
        <dbReference type="ChEBI" id="CHEBI:83833"/>
        <dbReference type="ChEBI" id="CHEBI:83834"/>
        <dbReference type="EC" id="5.2.1.8"/>
    </reaction>
</comment>
<dbReference type="PROSITE" id="PS51257">
    <property type="entry name" value="PROKAR_LIPOPROTEIN"/>
    <property type="match status" value="1"/>
</dbReference>
<dbReference type="Proteomes" id="UP000294543">
    <property type="component" value="Unassembled WGS sequence"/>
</dbReference>
<evidence type="ECO:0000313" key="9">
    <source>
        <dbReference type="EMBL" id="TDD16335.1"/>
    </source>
</evidence>
<evidence type="ECO:0000256" key="2">
    <source>
        <dbReference type="ARBA" id="ARBA00006577"/>
    </source>
</evidence>
<name>A0A4R4WKY7_9ACTN</name>
<dbReference type="AlphaFoldDB" id="A0A4R4WKY7"/>
<dbReference type="Gene3D" id="3.10.50.40">
    <property type="match status" value="2"/>
</dbReference>
<dbReference type="OrthoDB" id="25996at2"/>
<keyword evidence="7" id="KW-0732">Signal</keyword>
<feature type="chain" id="PRO_5039346971" description="Peptidyl-prolyl cis-trans isomerase" evidence="7">
    <location>
        <begin position="20"/>
        <end position="317"/>
    </location>
</feature>
<dbReference type="GO" id="GO:0003755">
    <property type="term" value="F:peptidyl-prolyl cis-trans isomerase activity"/>
    <property type="evidence" value="ECO:0007669"/>
    <property type="project" value="UniProtKB-UniRule"/>
</dbReference>
<dbReference type="PANTHER" id="PTHR43811:SF19">
    <property type="entry name" value="39 KDA FK506-BINDING NUCLEAR PROTEIN"/>
    <property type="match status" value="1"/>
</dbReference>
<keyword evidence="10" id="KW-1185">Reference proteome</keyword>
<dbReference type="PROSITE" id="PS50059">
    <property type="entry name" value="FKBP_PPIASE"/>
    <property type="match status" value="1"/>
</dbReference>
<evidence type="ECO:0000256" key="7">
    <source>
        <dbReference type="SAM" id="SignalP"/>
    </source>
</evidence>
<evidence type="ECO:0000313" key="10">
    <source>
        <dbReference type="Proteomes" id="UP000294543"/>
    </source>
</evidence>
<dbReference type="EMBL" id="SMKP01000107">
    <property type="protein sequence ID" value="TDD16335.1"/>
    <property type="molecule type" value="Genomic_DNA"/>
</dbReference>
<dbReference type="RefSeq" id="WP_132514511.1">
    <property type="nucleotide sequence ID" value="NZ_SMKP01000107.1"/>
</dbReference>
<evidence type="ECO:0000256" key="3">
    <source>
        <dbReference type="ARBA" id="ARBA00023110"/>
    </source>
</evidence>
<comment type="caution">
    <text evidence="9">The sequence shown here is derived from an EMBL/GenBank/DDBJ whole genome shotgun (WGS) entry which is preliminary data.</text>
</comment>
<sequence length="317" mass="32644">MRRALAVSAAVPLLFFAAACGSDDGANSGATSSATSSAAPADGAKVSVAGTVGAKPTVTFPSGSPATTSSYKVIQAGDGDGIKAGDRVIVNLTVYNWDGQGNAVQGSSYDTKAPETIPVNEQLPKVLQEGFTKVKKGGRLLAVLANDAAPQQQAAPAQPTKVFVFDVVGTQPPALKVASGKETGDTIKGVKVDNPGGEKAPELTTKTDAKPPAKLEVKTVIKGTGEKVKPTQTLTVHYTGKIWGTDKKFDSSWDRGQPAEFPLGQVIQGWQQGLAGVPVGSRLVMSIPPDLGYGDQEQQGIPAKSTLVFVVDVLGAY</sequence>
<keyword evidence="3 5" id="KW-0697">Rotamase</keyword>
<reference evidence="9 10" key="1">
    <citation type="submission" date="2019-03" db="EMBL/GenBank/DDBJ databases">
        <title>Draft genome sequences of novel Actinobacteria.</title>
        <authorList>
            <person name="Sahin N."/>
            <person name="Ay H."/>
            <person name="Saygin H."/>
        </authorList>
    </citation>
    <scope>NUCLEOTIDE SEQUENCE [LARGE SCALE GENOMIC DNA]</scope>
    <source>
        <strain evidence="9 10">KC712</strain>
    </source>
</reference>
<evidence type="ECO:0000256" key="5">
    <source>
        <dbReference type="PROSITE-ProRule" id="PRU00277"/>
    </source>
</evidence>
<dbReference type="EC" id="5.2.1.8" evidence="6"/>
<accession>A0A4R4WKY7</accession>
<evidence type="ECO:0000256" key="1">
    <source>
        <dbReference type="ARBA" id="ARBA00000971"/>
    </source>
</evidence>
<comment type="similarity">
    <text evidence="2 6">Belongs to the FKBP-type PPIase family.</text>
</comment>
<organism evidence="9 10">
    <name type="scientific">Nonomuraea diastatica</name>
    <dbReference type="NCBI Taxonomy" id="1848329"/>
    <lineage>
        <taxon>Bacteria</taxon>
        <taxon>Bacillati</taxon>
        <taxon>Actinomycetota</taxon>
        <taxon>Actinomycetes</taxon>
        <taxon>Streptosporangiales</taxon>
        <taxon>Streptosporangiaceae</taxon>
        <taxon>Nonomuraea</taxon>
    </lineage>
</organism>
<dbReference type="InterPro" id="IPR001179">
    <property type="entry name" value="PPIase_FKBP_dom"/>
</dbReference>
<evidence type="ECO:0000256" key="4">
    <source>
        <dbReference type="ARBA" id="ARBA00023235"/>
    </source>
</evidence>